<evidence type="ECO:0000313" key="2">
    <source>
        <dbReference type="Proteomes" id="UP000609651"/>
    </source>
</evidence>
<proteinExistence type="predicted"/>
<gene>
    <name evidence="1" type="ORF">LzC2_27890</name>
</gene>
<organism evidence="1 2">
    <name type="scientific">Alienimonas chondri</name>
    <dbReference type="NCBI Taxonomy" id="2681879"/>
    <lineage>
        <taxon>Bacteria</taxon>
        <taxon>Pseudomonadati</taxon>
        <taxon>Planctomycetota</taxon>
        <taxon>Planctomycetia</taxon>
        <taxon>Planctomycetales</taxon>
        <taxon>Planctomycetaceae</taxon>
        <taxon>Alienimonas</taxon>
    </lineage>
</organism>
<dbReference type="Proteomes" id="UP000609651">
    <property type="component" value="Unassembled WGS sequence"/>
</dbReference>
<sequence length="34" mass="3767">MVAIHSPVMYDDPVLTHLELLNCVRHAANVHGTI</sequence>
<protein>
    <submittedName>
        <fullName evidence="1">Uncharacterized protein</fullName>
    </submittedName>
</protein>
<reference evidence="1 2" key="1">
    <citation type="journal article" date="2020" name="Syst. Appl. Microbiol.">
        <title>Alienimonas chondri sp. nov., a novel planctomycete isolated from the biofilm of the red alga Chondrus crispus.</title>
        <authorList>
            <person name="Vitorino I."/>
            <person name="Albuquerque L."/>
            <person name="Wiegand S."/>
            <person name="Kallscheuer N."/>
            <person name="da Costa M.S."/>
            <person name="Lobo-da-Cunha A."/>
            <person name="Jogler C."/>
            <person name="Lage O.M."/>
        </authorList>
    </citation>
    <scope>NUCLEOTIDE SEQUENCE [LARGE SCALE GENOMIC DNA]</scope>
    <source>
        <strain evidence="1 2">LzC2</strain>
    </source>
</reference>
<evidence type="ECO:0000313" key="1">
    <source>
        <dbReference type="EMBL" id="NNJ26698.1"/>
    </source>
</evidence>
<dbReference type="EMBL" id="WTPX01000092">
    <property type="protein sequence ID" value="NNJ26698.1"/>
    <property type="molecule type" value="Genomic_DNA"/>
</dbReference>
<name>A0ABX1VF15_9PLAN</name>
<comment type="caution">
    <text evidence="1">The sequence shown here is derived from an EMBL/GenBank/DDBJ whole genome shotgun (WGS) entry which is preliminary data.</text>
</comment>
<keyword evidence="2" id="KW-1185">Reference proteome</keyword>
<accession>A0ABX1VF15</accession>